<protein>
    <submittedName>
        <fullName evidence="2">Uncharacterized protein</fullName>
    </submittedName>
</protein>
<comment type="caution">
    <text evidence="2">The sequence shown here is derived from an EMBL/GenBank/DDBJ whole genome shotgun (WGS) entry which is preliminary data.</text>
</comment>
<reference evidence="2" key="1">
    <citation type="submission" date="2023-10" db="EMBL/GenBank/DDBJ databases">
        <title>Chromosome-level genome of the transformable northern wattle, Acacia crassicarpa.</title>
        <authorList>
            <person name="Massaro I."/>
            <person name="Sinha N.R."/>
            <person name="Poethig S."/>
            <person name="Leichty A.R."/>
        </authorList>
    </citation>
    <scope>NUCLEOTIDE SEQUENCE</scope>
    <source>
        <strain evidence="2">Acra3RX</strain>
        <tissue evidence="2">Leaf</tissue>
    </source>
</reference>
<evidence type="ECO:0000313" key="2">
    <source>
        <dbReference type="EMBL" id="KAK4267414.1"/>
    </source>
</evidence>
<keyword evidence="3" id="KW-1185">Reference proteome</keyword>
<gene>
    <name evidence="2" type="ORF">QN277_024198</name>
</gene>
<dbReference type="EMBL" id="JAWXYG010000007">
    <property type="protein sequence ID" value="KAK4267414.1"/>
    <property type="molecule type" value="Genomic_DNA"/>
</dbReference>
<proteinExistence type="predicted"/>
<evidence type="ECO:0000313" key="3">
    <source>
        <dbReference type="Proteomes" id="UP001293593"/>
    </source>
</evidence>
<organism evidence="2 3">
    <name type="scientific">Acacia crassicarpa</name>
    <name type="common">northern wattle</name>
    <dbReference type="NCBI Taxonomy" id="499986"/>
    <lineage>
        <taxon>Eukaryota</taxon>
        <taxon>Viridiplantae</taxon>
        <taxon>Streptophyta</taxon>
        <taxon>Embryophyta</taxon>
        <taxon>Tracheophyta</taxon>
        <taxon>Spermatophyta</taxon>
        <taxon>Magnoliopsida</taxon>
        <taxon>eudicotyledons</taxon>
        <taxon>Gunneridae</taxon>
        <taxon>Pentapetalae</taxon>
        <taxon>rosids</taxon>
        <taxon>fabids</taxon>
        <taxon>Fabales</taxon>
        <taxon>Fabaceae</taxon>
        <taxon>Caesalpinioideae</taxon>
        <taxon>mimosoid clade</taxon>
        <taxon>Acacieae</taxon>
        <taxon>Acacia</taxon>
    </lineage>
</organism>
<evidence type="ECO:0000256" key="1">
    <source>
        <dbReference type="SAM" id="MobiDB-lite"/>
    </source>
</evidence>
<feature type="region of interest" description="Disordered" evidence="1">
    <location>
        <begin position="31"/>
        <end position="55"/>
    </location>
</feature>
<sequence>MKSPSSVANICCSFEQEPQTLSAGQLTQAMEVAQNQEPTEASTTLSFNQQKNGVNYDKNGEQIQKMELHGSRQHKDHKTCRCFCAT</sequence>
<name>A0AAE1MJA3_9FABA</name>
<accession>A0AAE1MJA3</accession>
<feature type="compositionally biased region" description="Polar residues" evidence="1">
    <location>
        <begin position="31"/>
        <end position="53"/>
    </location>
</feature>
<dbReference type="AlphaFoldDB" id="A0AAE1MJA3"/>
<dbReference type="Proteomes" id="UP001293593">
    <property type="component" value="Unassembled WGS sequence"/>
</dbReference>